<dbReference type="CDD" id="cd07012">
    <property type="entry name" value="PBP2_Bug_TTT"/>
    <property type="match status" value="1"/>
</dbReference>
<keyword evidence="2" id="KW-0732">Signal</keyword>
<evidence type="ECO:0000313" key="3">
    <source>
        <dbReference type="EMBL" id="GGW87504.1"/>
    </source>
</evidence>
<comment type="caution">
    <text evidence="3">The sequence shown here is derived from an EMBL/GenBank/DDBJ whole genome shotgun (WGS) entry which is preliminary data.</text>
</comment>
<dbReference type="InterPro" id="IPR042100">
    <property type="entry name" value="Bug_dom1"/>
</dbReference>
<proteinExistence type="inferred from homology"/>
<organism evidence="3 4">
    <name type="scientific">Advenella faeciporci</name>
    <dbReference type="NCBI Taxonomy" id="797535"/>
    <lineage>
        <taxon>Bacteria</taxon>
        <taxon>Pseudomonadati</taxon>
        <taxon>Pseudomonadota</taxon>
        <taxon>Betaproteobacteria</taxon>
        <taxon>Burkholderiales</taxon>
        <taxon>Alcaligenaceae</taxon>
    </lineage>
</organism>
<accession>A0A918JMJ3</accession>
<protein>
    <recommendedName>
        <fullName evidence="5">ABC transporter substrate-binding protein</fullName>
    </recommendedName>
</protein>
<evidence type="ECO:0000256" key="2">
    <source>
        <dbReference type="SAM" id="SignalP"/>
    </source>
</evidence>
<dbReference type="Proteomes" id="UP000608345">
    <property type="component" value="Unassembled WGS sequence"/>
</dbReference>
<dbReference type="AlphaFoldDB" id="A0A918JMJ3"/>
<dbReference type="PANTHER" id="PTHR42928">
    <property type="entry name" value="TRICARBOXYLATE-BINDING PROTEIN"/>
    <property type="match status" value="1"/>
</dbReference>
<evidence type="ECO:0008006" key="5">
    <source>
        <dbReference type="Google" id="ProtNLM"/>
    </source>
</evidence>
<comment type="similarity">
    <text evidence="1">Belongs to the UPF0065 (bug) family.</text>
</comment>
<evidence type="ECO:0000313" key="4">
    <source>
        <dbReference type="Proteomes" id="UP000608345"/>
    </source>
</evidence>
<feature type="signal peptide" evidence="2">
    <location>
        <begin position="1"/>
        <end position="30"/>
    </location>
</feature>
<name>A0A918JMJ3_9BURK</name>
<gene>
    <name evidence="3" type="ORF">GCM10011450_16900</name>
</gene>
<dbReference type="PANTHER" id="PTHR42928:SF5">
    <property type="entry name" value="BLR1237 PROTEIN"/>
    <property type="match status" value="1"/>
</dbReference>
<dbReference type="Pfam" id="PF03401">
    <property type="entry name" value="TctC"/>
    <property type="match status" value="1"/>
</dbReference>
<dbReference type="RefSeq" id="WP_189385055.1">
    <property type="nucleotide sequence ID" value="NZ_BAABFY010000014.1"/>
</dbReference>
<dbReference type="SUPFAM" id="SSF53850">
    <property type="entry name" value="Periplasmic binding protein-like II"/>
    <property type="match status" value="1"/>
</dbReference>
<dbReference type="EMBL" id="BMYS01000010">
    <property type="protein sequence ID" value="GGW87504.1"/>
    <property type="molecule type" value="Genomic_DNA"/>
</dbReference>
<dbReference type="PIRSF" id="PIRSF017082">
    <property type="entry name" value="YflP"/>
    <property type="match status" value="1"/>
</dbReference>
<keyword evidence="4" id="KW-1185">Reference proteome</keyword>
<dbReference type="Gene3D" id="3.40.190.150">
    <property type="entry name" value="Bordetella uptake gene, domain 1"/>
    <property type="match status" value="1"/>
</dbReference>
<dbReference type="Gene3D" id="3.40.190.10">
    <property type="entry name" value="Periplasmic binding protein-like II"/>
    <property type="match status" value="1"/>
</dbReference>
<feature type="chain" id="PRO_5037714064" description="ABC transporter substrate-binding protein" evidence="2">
    <location>
        <begin position="31"/>
        <end position="330"/>
    </location>
</feature>
<reference evidence="3" key="1">
    <citation type="journal article" date="2014" name="Int. J. Syst. Evol. Microbiol.">
        <title>Complete genome sequence of Corynebacterium casei LMG S-19264T (=DSM 44701T), isolated from a smear-ripened cheese.</title>
        <authorList>
            <consortium name="US DOE Joint Genome Institute (JGI-PGF)"/>
            <person name="Walter F."/>
            <person name="Albersmeier A."/>
            <person name="Kalinowski J."/>
            <person name="Ruckert C."/>
        </authorList>
    </citation>
    <scope>NUCLEOTIDE SEQUENCE</scope>
    <source>
        <strain evidence="3">KCTC 23732</strain>
    </source>
</reference>
<evidence type="ECO:0000256" key="1">
    <source>
        <dbReference type="ARBA" id="ARBA00006987"/>
    </source>
</evidence>
<sequence length="330" mass="35498">MKKVTRRTAVSMMCAAVVGMSALLTANVQASTANYPDKPIRIVVPYPPGGGTDTIARMISHELANELGTTVWVENKPGASGTIGNQFVAKSAPDGYTVLLGITALVQAPWLYKNLPYNVTDLTPVSQVALSSDVFVVKSDLPVDTMEAFIEHVKKNPGKYSYGSYGNGTSSHLHGEQFKVINGIDLMHIPYRGSGPEVTAMLSGELTSAFIDITAISPHLKSDKFKVLGVTGSKRLTSLPEARTFNEMGMEGFNANGWFGFFVPAGTPEPVVDLLSGKIQKVMKMPKIHDRLTDMGLIPVGNSAAEYAKIVKEDLAEYGKVAKETGIRMD</sequence>
<dbReference type="InterPro" id="IPR005064">
    <property type="entry name" value="BUG"/>
</dbReference>
<reference evidence="3" key="2">
    <citation type="submission" date="2020-09" db="EMBL/GenBank/DDBJ databases">
        <authorList>
            <person name="Sun Q."/>
            <person name="Kim S."/>
        </authorList>
    </citation>
    <scope>NUCLEOTIDE SEQUENCE</scope>
    <source>
        <strain evidence="3">KCTC 23732</strain>
    </source>
</reference>